<comment type="caution">
    <text evidence="1">The sequence shown here is derived from an EMBL/GenBank/DDBJ whole genome shotgun (WGS) entry which is preliminary data.</text>
</comment>
<name>A0A484B3H4_DRONA</name>
<gene>
    <name evidence="1" type="ORF">AWZ03_010304</name>
</gene>
<keyword evidence="2" id="KW-1185">Reference proteome</keyword>
<accession>A0A484B3H4</accession>
<sequence length="85" mass="10017">MLIDGPKMLWVLGDNSTLFTAVDARWRSTPYRIGHIVICARVAMLETFLYVLYEFFKYVFPIRIVNELDDLIMPSETEYGVWHDI</sequence>
<proteinExistence type="predicted"/>
<reference evidence="1 2" key="1">
    <citation type="journal article" date="2019" name="J. Hered.">
        <title>An Improved Genome Assembly for Drosophila navojoa, the Basal Species in the mojavensis Cluster.</title>
        <authorList>
            <person name="Vanderlinde T."/>
            <person name="Dupim E.G."/>
            <person name="Nazario-Yepiz N.O."/>
            <person name="Carvalho A.B."/>
        </authorList>
    </citation>
    <scope>NUCLEOTIDE SEQUENCE [LARGE SCALE GENOMIC DNA]</scope>
    <source>
        <strain evidence="1">Navoj_Jal97</strain>
        <tissue evidence="1">Whole organism</tissue>
    </source>
</reference>
<dbReference type="AlphaFoldDB" id="A0A484B3H4"/>
<evidence type="ECO:0000313" key="2">
    <source>
        <dbReference type="Proteomes" id="UP000295192"/>
    </source>
</evidence>
<protein>
    <submittedName>
        <fullName evidence="1">Uncharacterized protein</fullName>
    </submittedName>
</protein>
<dbReference type="EMBL" id="LSRL02000165">
    <property type="protein sequence ID" value="TDG43278.1"/>
    <property type="molecule type" value="Genomic_DNA"/>
</dbReference>
<organism evidence="1 2">
    <name type="scientific">Drosophila navojoa</name>
    <name type="common">Fruit fly</name>
    <dbReference type="NCBI Taxonomy" id="7232"/>
    <lineage>
        <taxon>Eukaryota</taxon>
        <taxon>Metazoa</taxon>
        <taxon>Ecdysozoa</taxon>
        <taxon>Arthropoda</taxon>
        <taxon>Hexapoda</taxon>
        <taxon>Insecta</taxon>
        <taxon>Pterygota</taxon>
        <taxon>Neoptera</taxon>
        <taxon>Endopterygota</taxon>
        <taxon>Diptera</taxon>
        <taxon>Brachycera</taxon>
        <taxon>Muscomorpha</taxon>
        <taxon>Ephydroidea</taxon>
        <taxon>Drosophilidae</taxon>
        <taxon>Drosophila</taxon>
    </lineage>
</organism>
<evidence type="ECO:0000313" key="1">
    <source>
        <dbReference type="EMBL" id="TDG43278.1"/>
    </source>
</evidence>
<dbReference type="Proteomes" id="UP000295192">
    <property type="component" value="Unassembled WGS sequence"/>
</dbReference>